<proteinExistence type="predicted"/>
<evidence type="ECO:0000256" key="6">
    <source>
        <dbReference type="SAM" id="MobiDB-lite"/>
    </source>
</evidence>
<sequence>MSTSVAEGANVGAGPLSDPSQRHHQLHPSPTTNTSNTSSLPLKKPPGKDRHSKVDGRGRRIRMPIICAARVFQLTRELGHKSDGQTIESLLLHRITLFCPQFHLLHLRRP</sequence>
<dbReference type="InterPro" id="IPR005333">
    <property type="entry name" value="Transcription_factor_TCP"/>
</dbReference>
<keyword evidence="4" id="KW-0804">Transcription</keyword>
<dbReference type="EMBL" id="JACGWO010000005">
    <property type="protein sequence ID" value="KAK4428209.1"/>
    <property type="molecule type" value="Genomic_DNA"/>
</dbReference>
<evidence type="ECO:0000256" key="5">
    <source>
        <dbReference type="ARBA" id="ARBA00023242"/>
    </source>
</evidence>
<evidence type="ECO:0000259" key="7">
    <source>
        <dbReference type="PROSITE" id="PS51369"/>
    </source>
</evidence>
<reference evidence="8" key="2">
    <citation type="journal article" date="2024" name="Plant">
        <title>Genomic evolution and insights into agronomic trait innovations of Sesamum species.</title>
        <authorList>
            <person name="Miao H."/>
            <person name="Wang L."/>
            <person name="Qu L."/>
            <person name="Liu H."/>
            <person name="Sun Y."/>
            <person name="Le M."/>
            <person name="Wang Q."/>
            <person name="Wei S."/>
            <person name="Zheng Y."/>
            <person name="Lin W."/>
            <person name="Duan Y."/>
            <person name="Cao H."/>
            <person name="Xiong S."/>
            <person name="Wang X."/>
            <person name="Wei L."/>
            <person name="Li C."/>
            <person name="Ma Q."/>
            <person name="Ju M."/>
            <person name="Zhao R."/>
            <person name="Li G."/>
            <person name="Mu C."/>
            <person name="Tian Q."/>
            <person name="Mei H."/>
            <person name="Zhang T."/>
            <person name="Gao T."/>
            <person name="Zhang H."/>
        </authorList>
    </citation>
    <scope>NUCLEOTIDE SEQUENCE</scope>
    <source>
        <strain evidence="8">3651</strain>
    </source>
</reference>
<feature type="region of interest" description="Disordered" evidence="6">
    <location>
        <begin position="1"/>
        <end position="59"/>
    </location>
</feature>
<evidence type="ECO:0000256" key="4">
    <source>
        <dbReference type="ARBA" id="ARBA00023163"/>
    </source>
</evidence>
<feature type="domain" description="TCP" evidence="7">
    <location>
        <begin position="47"/>
        <end position="101"/>
    </location>
</feature>
<comment type="subcellular location">
    <subcellularLocation>
        <location evidence="1">Nucleus</location>
    </subcellularLocation>
</comment>
<name>A0AAE2CNB6_9LAMI</name>
<evidence type="ECO:0000313" key="8">
    <source>
        <dbReference type="EMBL" id="KAK4428209.1"/>
    </source>
</evidence>
<evidence type="ECO:0000256" key="1">
    <source>
        <dbReference type="ARBA" id="ARBA00004123"/>
    </source>
</evidence>
<dbReference type="PANTHER" id="PTHR31072:SF239">
    <property type="entry name" value="TRANSCRIPTION FACTOR TCP21-RELATED"/>
    <property type="match status" value="1"/>
</dbReference>
<dbReference type="GO" id="GO:0043565">
    <property type="term" value="F:sequence-specific DNA binding"/>
    <property type="evidence" value="ECO:0007669"/>
    <property type="project" value="TreeGrafter"/>
</dbReference>
<dbReference type="Pfam" id="PF03634">
    <property type="entry name" value="TCP"/>
    <property type="match status" value="1"/>
</dbReference>
<dbReference type="GO" id="GO:0005634">
    <property type="term" value="C:nucleus"/>
    <property type="evidence" value="ECO:0007669"/>
    <property type="project" value="UniProtKB-SubCell"/>
</dbReference>
<protein>
    <submittedName>
        <fullName evidence="8">Transcription factor TCP21</fullName>
    </submittedName>
</protein>
<comment type="caution">
    <text evidence="8">The sequence shown here is derived from an EMBL/GenBank/DDBJ whole genome shotgun (WGS) entry which is preliminary data.</text>
</comment>
<feature type="compositionally biased region" description="Low complexity" evidence="6">
    <location>
        <begin position="28"/>
        <end position="42"/>
    </location>
</feature>
<dbReference type="GO" id="GO:0003700">
    <property type="term" value="F:DNA-binding transcription factor activity"/>
    <property type="evidence" value="ECO:0007669"/>
    <property type="project" value="InterPro"/>
</dbReference>
<organism evidence="8 9">
    <name type="scientific">Sesamum alatum</name>
    <dbReference type="NCBI Taxonomy" id="300844"/>
    <lineage>
        <taxon>Eukaryota</taxon>
        <taxon>Viridiplantae</taxon>
        <taxon>Streptophyta</taxon>
        <taxon>Embryophyta</taxon>
        <taxon>Tracheophyta</taxon>
        <taxon>Spermatophyta</taxon>
        <taxon>Magnoliopsida</taxon>
        <taxon>eudicotyledons</taxon>
        <taxon>Gunneridae</taxon>
        <taxon>Pentapetalae</taxon>
        <taxon>asterids</taxon>
        <taxon>lamiids</taxon>
        <taxon>Lamiales</taxon>
        <taxon>Pedaliaceae</taxon>
        <taxon>Sesamum</taxon>
    </lineage>
</organism>
<keyword evidence="2" id="KW-0805">Transcription regulation</keyword>
<dbReference type="PANTHER" id="PTHR31072">
    <property type="entry name" value="TRANSCRIPTION FACTOR TCP4-RELATED"/>
    <property type="match status" value="1"/>
</dbReference>
<evidence type="ECO:0000256" key="2">
    <source>
        <dbReference type="ARBA" id="ARBA00023015"/>
    </source>
</evidence>
<keyword evidence="3" id="KW-0238">DNA-binding</keyword>
<keyword evidence="5" id="KW-0539">Nucleus</keyword>
<evidence type="ECO:0000313" key="9">
    <source>
        <dbReference type="Proteomes" id="UP001293254"/>
    </source>
</evidence>
<reference evidence="8" key="1">
    <citation type="submission" date="2020-06" db="EMBL/GenBank/DDBJ databases">
        <authorList>
            <person name="Li T."/>
            <person name="Hu X."/>
            <person name="Zhang T."/>
            <person name="Song X."/>
            <person name="Zhang H."/>
            <person name="Dai N."/>
            <person name="Sheng W."/>
            <person name="Hou X."/>
            <person name="Wei L."/>
        </authorList>
    </citation>
    <scope>NUCLEOTIDE SEQUENCE</scope>
    <source>
        <strain evidence="8">3651</strain>
        <tissue evidence="8">Leaf</tissue>
    </source>
</reference>
<dbReference type="PROSITE" id="PS51369">
    <property type="entry name" value="TCP"/>
    <property type="match status" value="1"/>
</dbReference>
<dbReference type="AlphaFoldDB" id="A0AAE2CNB6"/>
<keyword evidence="9" id="KW-1185">Reference proteome</keyword>
<feature type="compositionally biased region" description="Basic and acidic residues" evidence="6">
    <location>
        <begin position="46"/>
        <end position="58"/>
    </location>
</feature>
<dbReference type="InterPro" id="IPR017887">
    <property type="entry name" value="TF_TCP_subgr"/>
</dbReference>
<gene>
    <name evidence="8" type="ORF">Salat_1589900</name>
</gene>
<accession>A0AAE2CNB6</accession>
<evidence type="ECO:0000256" key="3">
    <source>
        <dbReference type="ARBA" id="ARBA00023125"/>
    </source>
</evidence>
<dbReference type="Proteomes" id="UP001293254">
    <property type="component" value="Unassembled WGS sequence"/>
</dbReference>